<keyword evidence="13" id="KW-1185">Reference proteome</keyword>
<feature type="domain" description="SD-repeat containing protein B" evidence="11">
    <location>
        <begin position="1247"/>
        <end position="1355"/>
    </location>
</feature>
<feature type="domain" description="DUF4214" evidence="10">
    <location>
        <begin position="3181"/>
        <end position="3248"/>
    </location>
</feature>
<protein>
    <submittedName>
        <fullName evidence="12">SdrD B-like domain-containing protein</fullName>
    </submittedName>
</protein>
<dbReference type="Gene3D" id="1.10.3130.20">
    <property type="entry name" value="Phycobilisome linker domain"/>
    <property type="match status" value="2"/>
</dbReference>
<feature type="domain" description="SD-repeat containing protein B" evidence="11">
    <location>
        <begin position="1475"/>
        <end position="1583"/>
    </location>
</feature>
<dbReference type="Pfam" id="PF00353">
    <property type="entry name" value="HemolysinCabind"/>
    <property type="match status" value="4"/>
</dbReference>
<dbReference type="InterPro" id="IPR051417">
    <property type="entry name" value="SDr/BOS_complex"/>
</dbReference>
<keyword evidence="5" id="KW-0732">Signal</keyword>
<dbReference type="Pfam" id="PF13946">
    <property type="entry name" value="DUF4214"/>
    <property type="match status" value="3"/>
</dbReference>
<dbReference type="SUPFAM" id="SSF117074">
    <property type="entry name" value="Hypothetical protein PA1324"/>
    <property type="match status" value="22"/>
</dbReference>
<feature type="domain" description="SD-repeat containing protein B" evidence="11">
    <location>
        <begin position="124"/>
        <end position="196"/>
    </location>
</feature>
<keyword evidence="4" id="KW-0800">Toxin</keyword>
<feature type="domain" description="SD-repeat containing protein B" evidence="11">
    <location>
        <begin position="1363"/>
        <end position="1469"/>
    </location>
</feature>
<feature type="compositionally biased region" description="Polar residues" evidence="9">
    <location>
        <begin position="2582"/>
        <end position="2591"/>
    </location>
</feature>
<feature type="region of interest" description="Disordered" evidence="9">
    <location>
        <begin position="2580"/>
        <end position="2599"/>
    </location>
</feature>
<accession>A0ABV6JLL4</accession>
<dbReference type="Pfam" id="PF17210">
    <property type="entry name" value="SdrD_B"/>
    <property type="match status" value="22"/>
</dbReference>
<evidence type="ECO:0000313" key="13">
    <source>
        <dbReference type="Proteomes" id="UP001589865"/>
    </source>
</evidence>
<feature type="domain" description="SD-repeat containing protein B" evidence="11">
    <location>
        <begin position="1130"/>
        <end position="1237"/>
    </location>
</feature>
<feature type="domain" description="SD-repeat containing protein B" evidence="11">
    <location>
        <begin position="10"/>
        <end position="113"/>
    </location>
</feature>
<dbReference type="PANTHER" id="PTHR23303">
    <property type="entry name" value="CARBOXYPEPTIDASE REGULATORY REGION-CONTAINING"/>
    <property type="match status" value="1"/>
</dbReference>
<evidence type="ECO:0000256" key="8">
    <source>
        <dbReference type="ARBA" id="ARBA00023136"/>
    </source>
</evidence>
<evidence type="ECO:0000256" key="5">
    <source>
        <dbReference type="ARBA" id="ARBA00022729"/>
    </source>
</evidence>
<dbReference type="InterPro" id="IPR003995">
    <property type="entry name" value="RTX_toxin_determinant-A"/>
</dbReference>
<reference evidence="12 13" key="1">
    <citation type="submission" date="2024-09" db="EMBL/GenBank/DDBJ databases">
        <authorList>
            <person name="Sun Q."/>
            <person name="Mori K."/>
        </authorList>
    </citation>
    <scope>NUCLEOTIDE SEQUENCE [LARGE SCALE GENOMIC DNA]</scope>
    <source>
        <strain evidence="12 13">TBRC 5777</strain>
    </source>
</reference>
<feature type="domain" description="SD-repeat containing protein B" evidence="11">
    <location>
        <begin position="1822"/>
        <end position="1926"/>
    </location>
</feature>
<feature type="region of interest" description="Disordered" evidence="9">
    <location>
        <begin position="2794"/>
        <end position="2865"/>
    </location>
</feature>
<comment type="caution">
    <text evidence="12">The sequence shown here is derived from an EMBL/GenBank/DDBJ whole genome shotgun (WGS) entry which is preliminary data.</text>
</comment>
<dbReference type="Gene3D" id="2.60.40.10">
    <property type="entry name" value="Immunoglobulins"/>
    <property type="match status" value="22"/>
</dbReference>
<sequence>MAYGTRVSGLVFLDQDADGTRETADSGLSGVTVRLLNSLGTVVATTTSASDGSYAFTEIAPGTYRVQTVAPTGDVFSPVGTATGTSNSVVSSTGISPSFTLATNGTVANQNAGLYVPVSVHGTAFTDLDNDGVVDNGESVRAGVTVQLQNAAGTVVGTTTTGSDGTYSFTDLAPGTYSVHFVAPSGAVFSPRGSDTAPQPVSGSVTALTNLLTNGSFENTALLGRPGYSGWTVSANTTSTPYGSGPGLGPEQITTDGRTSYATTGLGNNGYGSVVAPDDANANYAGGSGTHAAFFLDDGARESISQTVSLTAGQVYEIGFDLYQSVPGSGNPGDFLLTAAMGSQTVVTAGSSAGTPVAVGDWTHYASTFTATTTGTYTFSLNYQAGSGTAKDVIVDNVYVTAGQTTRDLTTSSQVNSSGTSSSFTLTSGQSIGNESAGIYFPPGSITGNVFTDSNADGIKGSTEAGLASQTVRLLSGLTVVATTTTDASGNYTFSNLTAGTYTVQVVGATGNTFSPTGSSTTLPNSTVGTLGTATVTVANGTTTTVNAGEYTTGSFSGVAFVDTNGDGIQGTGEAGIVGETVQLLNAAGTLVATTLTGVNGAYSFTGVAPGTYQLQFVAPTGTAFTLQDQGTNDAVDSDVSSSGRTASIALTSGQTVANVSAGSYVPASISGATFTDADGDGVRGLAELGTVGVTVQLINAAGTVVATTTTGVAGAYSFTGVAPGTYQVQFVAPTGTVFTAQDQGTNDAVDSDANASGRTASVTVASGGIVTNLSAGTFTPATVSGVAFTDSNGDGIQGTGETGIAGETVQLLNAAGTVVATTTTGTSGAYSFTGVAPGSYQLQFVAPTGTVFTAQDQGLNDAVDSDVNSTGRTGSFVLLSGGSATNLSAGSYAPATVSGLAFTDSNGDGIQGTGETGVAGETVRLLNAAGTVVATTTTGANGAYSFTGVTPGTYQLQFVAPTGTVFTAQDQGSNDAVDSDVSSSGRTASIALTSGQTVANVSAGTYTTGSFSGVAFTDTNGDGIQGTGEAGIVGETVQLLNAAGTVVATTLTGTGGAYSFTGVAPGTYQLQFVAPTGTVFTAQDRGTNDAVDSDVSSSGRTASIALTSGQTVANVSAGSYVPVTIGGSGDLVFNDLDGNGIRDTGEAGVAGATVRLLDADGAVVATTVTGTGGTYSFTGVAPGQYQVQFVAPTGTAFTAQDQGTNDAVDSDANVTTGRSALFTATSGQVVNNIAAGVFTPAATGTGDIVFVDSNGDGIRNASEAGLAGATVQLLNAAGTVVATTTTNADGIYSFTGVTPGTYQVQFTAPTGTVFTAQDRGLDDAIDSDVNPATGRTANITVTSGGTISNVGAGLYTPVSVSGAVFTDADGDGIRGTGEAGIAGQTVQLLNAAGTVVATTTTGTSGAYSFTGVAPGQYQVQFATTGSSVFTAQDQGNNAAVDSDANPLTGRTALITLTSGQGATDISAGTYVPATVGGTAFVDTNGDGIQGTGEAGIVGETVQLLNAAGAVVATTLTGTGGAYSFTGVTPGQYQLQFVAPTGTVFTQQDQGSNDAVDSDVNAAGRTATVTVTSGQTLTGVSAGSYVPAAISGVAFADNNGDGIQGLLDLGVVGETVQLINAAGTVVATTTTGVGGIYSFTGVAPGTYQLQFVAPTGTVFSPQDQGLSDLVDSDVNSAGRTGNVTVASGGVVTNLSAGTYATTSLSGLAFTDTNGDGIRDSNDPGLTGVTVQLLNAAGTVVATTTTGTGGAYSFTGVAPGQYQVQFAAPSGTVFTAQNQGTNDTIDSDVNPATGRSALLTLASGTPVTNISAGTYVPVSVSGVAFTDTNGDGIRGTGEAGTAGVSVQLLNNLGNVVATTTSGADGAYSFTGVVPGTYQVQFAAPTGTVFSAQDQGTNDAVDSDVSSTGRTATFTLASGGSVTNLSAGTFTPATISGGAAFTDSNGNGIRDSGETGVAGETVQLINAAGTVVATTTTGANGAYSFTGVAPGSYQLQFVAPTGTVFSPQDQGTNDAVDSDVNSTGRTASFTVTSGQTVSAISAGTFTPATISGGAAFTDSNGNGIQDSGETGVAGETVQLINAAGTVVATTTTGANGAYSFTGVAPGTYQLQFVAPTGTVFTRQDQGTNDAVDSDVGSNGRTASFTVTSGQTVSGISAGTYTPATIGGSGTLVFTDTDGDGIRETGETGTAGVTVQLVDADGTVVATTTTAANGTYSFTGVAPGEYQLQFVAPAGTIFTAQDQGTNDAVDSDADRSNGRTAIFTVGSGQTVDNLAAGVFAPGSTGSGNVVFVDSNGNGIRDAGEAGAAGATVQLVNNTGTVIATTTTGADGTYSFTGVTPGQYQVQFTAPAGSVFTAPDQGINDAVDSDANPATGRSGTITVPSGGTIANIGAGIYVPVGISGTAFTDSNGDGIQGTGETGVAGETVQLLNAAGTIVATTVTGSTGAYSFTGLTPGQYQLQFVAPTGTVFTAQDQGSNDAVDSDVNAAGRTASITLTSGQTAANVSAGSFTPTTVGGVAFTDTNGDGIQEAGETGAAGVTVHLLDSAGNTVATTTTGASGAYSFASVAPGTYQVEFVAPSGTVFGPQNQGGNDATDSDVDPTTGRTASFAVTSGTPVANLSAALASSATQLGGDVWLDSNGNGIRDTGEQLLAGVAVRLLDANGQDLGRSTVTDANGHYSFLGLQAGDYRVGFAPLIGTAFTQQDQGSNESLDSDATPSNGVSSLLVSLTPGTNDQRSSAGLVLALSQSPTYSTSLNLGDGNNGFPGTANPDVLHGNGGDDALNGLGGNDTFYGDDGNDALNGHDGNDYLDGGAGNDNVQGQDGNDTLLGGDGDDIGEGGNGNDVLMAGAGNDNMQGENGDDSLFGGGGNDILTGNAGNDLVAGGAGNDTLQGADGNDIVIGGSDNGRMTLGSDGHITGVVTGDMLEGNGGADAFVWQPGDGVDLLLDFNPAEGDTLTIYGYSGFSAVERGADGRMELYLGENAGFVLNNGTFQGATVDSTFAGVRFISSTTGAPGDIVSSDTVVPVLVQNWVSNFQGTGAITVSQPFPALDTPADPTNLTGVTFDSSVQLSSTNDTYTLGSGNQVVDGGSGYDVVNVSAGFRGVGHTTLPDGSLRLDIGTQTDVLRNVEDVHFVDGTLHLSVDSTAAQVTRLYDASLGRDPDQGGLNYWIGQLDSGRPLQDLADTFLTSPEFQARYGNPSNQDFVQLLYENVLGREPDAGGAAYFNAALAAGASRSSVLLTFSESAENKAASLAEHPGGIWDLDENAATTARLYDTVLQRLPDVSGLSFWTTQLDAGTQTASGVANAFVSSPEFQATYGTLSNEQLVSAIYLNALDRPVDAAGLQYWTGQLDNGLARSDFVLQISESPEHQTLTQANIMNETPSQFGILFA</sequence>
<feature type="domain" description="SD-repeat containing protein B" evidence="11">
    <location>
        <begin position="446"/>
        <end position="541"/>
    </location>
</feature>
<dbReference type="SUPFAM" id="SSF51120">
    <property type="entry name" value="beta-Roll"/>
    <property type="match status" value="1"/>
</dbReference>
<dbReference type="PRINTS" id="PR00313">
    <property type="entry name" value="CABNDNGRPT"/>
</dbReference>
<feature type="domain" description="SD-repeat containing protein B" evidence="11">
    <location>
        <begin position="1935"/>
        <end position="2041"/>
    </location>
</feature>
<feature type="domain" description="SD-repeat containing protein B" evidence="11">
    <location>
        <begin position="2627"/>
        <end position="2739"/>
    </location>
</feature>
<dbReference type="PRINTS" id="PR01488">
    <property type="entry name" value="RTXTOXINA"/>
</dbReference>
<evidence type="ECO:0000256" key="6">
    <source>
        <dbReference type="ARBA" id="ARBA00022737"/>
    </source>
</evidence>
<evidence type="ECO:0000256" key="4">
    <source>
        <dbReference type="ARBA" id="ARBA00022656"/>
    </source>
</evidence>
<feature type="domain" description="SD-repeat containing protein B" evidence="11">
    <location>
        <begin position="670"/>
        <end position="777"/>
    </location>
</feature>
<dbReference type="EMBL" id="JBHLUN010000001">
    <property type="protein sequence ID" value="MFC0406608.1"/>
    <property type="molecule type" value="Genomic_DNA"/>
</dbReference>
<dbReference type="RefSeq" id="WP_377042278.1">
    <property type="nucleotide sequence ID" value="NZ_JBHLUN010000001.1"/>
</dbReference>
<keyword evidence="7" id="KW-0843">Virulence</keyword>
<feature type="domain" description="SD-repeat containing protein B" evidence="11">
    <location>
        <begin position="560"/>
        <end position="663"/>
    </location>
</feature>
<dbReference type="InterPro" id="IPR011049">
    <property type="entry name" value="Serralysin-like_metalloprot_C"/>
</dbReference>
<feature type="domain" description="SD-repeat containing protein B" evidence="11">
    <location>
        <begin position="2401"/>
        <end position="2505"/>
    </location>
</feature>
<evidence type="ECO:0000256" key="2">
    <source>
        <dbReference type="ARBA" id="ARBA00004613"/>
    </source>
</evidence>
<feature type="domain" description="SD-repeat containing protein B" evidence="11">
    <location>
        <begin position="1707"/>
        <end position="1812"/>
    </location>
</feature>
<feature type="domain" description="SD-repeat containing protein B" evidence="11">
    <location>
        <begin position="2167"/>
        <end position="2274"/>
    </location>
</feature>
<organism evidence="12 13">
    <name type="scientific">Roseomonas elaeocarpi</name>
    <dbReference type="NCBI Taxonomy" id="907779"/>
    <lineage>
        <taxon>Bacteria</taxon>
        <taxon>Pseudomonadati</taxon>
        <taxon>Pseudomonadota</taxon>
        <taxon>Alphaproteobacteria</taxon>
        <taxon>Acetobacterales</taxon>
        <taxon>Roseomonadaceae</taxon>
        <taxon>Roseomonas</taxon>
    </lineage>
</organism>
<dbReference type="Proteomes" id="UP001589865">
    <property type="component" value="Unassembled WGS sequence"/>
</dbReference>
<dbReference type="InterPro" id="IPR038255">
    <property type="entry name" value="PBS_linker_sf"/>
</dbReference>
<feature type="domain" description="SD-repeat containing protein B" evidence="11">
    <location>
        <begin position="901"/>
        <end position="1005"/>
    </location>
</feature>
<feature type="domain" description="DUF4214" evidence="10">
    <location>
        <begin position="3303"/>
        <end position="3371"/>
    </location>
</feature>
<dbReference type="InterPro" id="IPR001343">
    <property type="entry name" value="Hemolysn_Ca-bd"/>
</dbReference>
<dbReference type="InterPro" id="IPR025282">
    <property type="entry name" value="DUF4214"/>
</dbReference>
<dbReference type="PANTHER" id="PTHR23303:SF15">
    <property type="entry name" value="COLOSSIN-A"/>
    <property type="match status" value="1"/>
</dbReference>
<feature type="domain" description="SD-repeat containing protein B" evidence="11">
    <location>
        <begin position="2511"/>
        <end position="2614"/>
    </location>
</feature>
<feature type="domain" description="SD-repeat containing protein B" evidence="11">
    <location>
        <begin position="787"/>
        <end position="891"/>
    </location>
</feature>
<feature type="domain" description="SD-repeat containing protein B" evidence="11">
    <location>
        <begin position="1592"/>
        <end position="1697"/>
    </location>
</feature>
<keyword evidence="6" id="KW-0677">Repeat</keyword>
<feature type="domain" description="SD-repeat containing protein B" evidence="11">
    <location>
        <begin position="1016"/>
        <end position="1119"/>
    </location>
</feature>
<feature type="domain" description="SD-repeat containing protein B" evidence="11">
    <location>
        <begin position="2284"/>
        <end position="2391"/>
    </location>
</feature>
<dbReference type="InterPro" id="IPR033764">
    <property type="entry name" value="Sdr_B"/>
</dbReference>
<feature type="domain" description="DUF4214" evidence="10">
    <location>
        <begin position="3144"/>
        <end position="3174"/>
    </location>
</feature>
<keyword evidence="8" id="KW-0472">Membrane</keyword>
<feature type="domain" description="SD-repeat containing protein B" evidence="11">
    <location>
        <begin position="2050"/>
        <end position="2156"/>
    </location>
</feature>
<evidence type="ECO:0000256" key="3">
    <source>
        <dbReference type="ARBA" id="ARBA00022525"/>
    </source>
</evidence>
<evidence type="ECO:0000259" key="11">
    <source>
        <dbReference type="Pfam" id="PF17210"/>
    </source>
</evidence>
<evidence type="ECO:0000256" key="1">
    <source>
        <dbReference type="ARBA" id="ARBA00004370"/>
    </source>
</evidence>
<comment type="subcellular location">
    <subcellularLocation>
        <location evidence="1">Membrane</location>
    </subcellularLocation>
    <subcellularLocation>
        <location evidence="2">Secreted</location>
    </subcellularLocation>
</comment>
<name>A0ABV6JLL4_9PROT</name>
<evidence type="ECO:0000259" key="10">
    <source>
        <dbReference type="Pfam" id="PF13946"/>
    </source>
</evidence>
<proteinExistence type="predicted"/>
<keyword evidence="3" id="KW-0964">Secreted</keyword>
<evidence type="ECO:0000256" key="7">
    <source>
        <dbReference type="ARBA" id="ARBA00023026"/>
    </source>
</evidence>
<gene>
    <name evidence="12" type="ORF">ACFFGY_00005</name>
</gene>
<evidence type="ECO:0000256" key="9">
    <source>
        <dbReference type="SAM" id="MobiDB-lite"/>
    </source>
</evidence>
<dbReference type="InterPro" id="IPR013783">
    <property type="entry name" value="Ig-like_fold"/>
</dbReference>
<evidence type="ECO:0000313" key="12">
    <source>
        <dbReference type="EMBL" id="MFC0406608.1"/>
    </source>
</evidence>